<dbReference type="OrthoDB" id="4732550at2759"/>
<dbReference type="EMBL" id="JAABOJ010000039">
    <property type="protein sequence ID" value="KAF3275231.1"/>
    <property type="molecule type" value="Genomic_DNA"/>
</dbReference>
<name>A0A7C8V3L8_ORBOL</name>
<comment type="caution">
    <text evidence="3">The sequence shown here is derived from an EMBL/GenBank/DDBJ whole genome shotgun (WGS) entry which is preliminary data.</text>
</comment>
<keyword evidence="1" id="KW-0175">Coiled coil</keyword>
<protein>
    <submittedName>
        <fullName evidence="3">Uncharacterized protein</fullName>
    </submittedName>
</protein>
<evidence type="ECO:0000313" key="4">
    <source>
        <dbReference type="Proteomes" id="UP000474640"/>
    </source>
</evidence>
<feature type="region of interest" description="Disordered" evidence="2">
    <location>
        <begin position="137"/>
        <end position="164"/>
    </location>
</feature>
<feature type="compositionally biased region" description="Polar residues" evidence="2">
    <location>
        <begin position="146"/>
        <end position="164"/>
    </location>
</feature>
<accession>A0A7C8V3L8</accession>
<feature type="coiled-coil region" evidence="1">
    <location>
        <begin position="109"/>
        <end position="136"/>
    </location>
</feature>
<dbReference type="AlphaFoldDB" id="A0A7C8V3L8"/>
<organism evidence="3 4">
    <name type="scientific">Orbilia oligospora</name>
    <name type="common">Nematode-trapping fungus</name>
    <name type="synonym">Arthrobotrys oligospora</name>
    <dbReference type="NCBI Taxonomy" id="2813651"/>
    <lineage>
        <taxon>Eukaryota</taxon>
        <taxon>Fungi</taxon>
        <taxon>Dikarya</taxon>
        <taxon>Ascomycota</taxon>
        <taxon>Pezizomycotina</taxon>
        <taxon>Orbiliomycetes</taxon>
        <taxon>Orbiliales</taxon>
        <taxon>Orbiliaceae</taxon>
        <taxon>Orbilia</taxon>
    </lineage>
</organism>
<evidence type="ECO:0000256" key="1">
    <source>
        <dbReference type="SAM" id="Coils"/>
    </source>
</evidence>
<reference evidence="3 4" key="1">
    <citation type="submission" date="2020-01" db="EMBL/GenBank/DDBJ databases">
        <authorList>
            <person name="Palmer J.M."/>
        </authorList>
    </citation>
    <scope>NUCLEOTIDE SEQUENCE [LARGE SCALE GENOMIC DNA]</scope>
    <source>
        <strain evidence="3 4">TWF970</strain>
    </source>
</reference>
<evidence type="ECO:0000313" key="3">
    <source>
        <dbReference type="EMBL" id="KAF3275231.1"/>
    </source>
</evidence>
<proteinExistence type="predicted"/>
<dbReference type="Proteomes" id="UP000474640">
    <property type="component" value="Unassembled WGS sequence"/>
</dbReference>
<sequence length="846" mass="96932">MLAYTQRPSNSSTVLRCCAFDKKGSDCEARVFQPERSGHTLCLNQHHEYKKLYKSYKLKHEAYDRITQINADADTDAKKNIETKIGLGKEALSLRNQVNRRFFSTSQDNRSHVHEILRLQSEVDDLEEKLRKWEANCKGPAESGTARGTSNQEPELVNESPQAKTTDRVWKSLLDPTIPKSRLGSFPSDNPIIAIKDFLTRNTKLVVRELYSIVPSLNDSLSPILDEEATDSRELLRATRAQTIDSFLQESFIDDIEEYIKFFKAFAKGRFDTFWFLRDAVCDFLLDSQPSSTTTCILGVEIAMENAPREMSVQGWDLLFQYFRDIVPWYGLGYFAFQFEDFLAVNTLIACQRYGHPDDHGDYRCWYSPEKDTGQECRLAVLNGFIAVTKGFSNAPIQPIKVEGDIVKERVSRCYLVGRISKNDTLALRLAEELKERVARLQVLLYDPELEIGNRKPIPPYTADELADTWITRFRTAPTKDFEQLSSQPWTVECSLDDILSDVASINFFGYGSMAKNYYEFIIIDRTPGRTFNLLDIVADALQKLNKDPPYSEIFRQATQKYLPVDERDDFLRALVEVNPDSVPRLPFPNQYVSNRVRCWNAVKSFQTILKSAKQDRPLILSPFESRFISNVVTDLESHGVITRISEYERPYTLPIIMSGTDGYDDIYFNYKFTSSVERNISNLNPPRRNLLEFSKAYKRDHPNAVFAKGRINVHYCAWPLPMPAHFQSLHFETPEGRIYRWEVLPFDLPLASCYWQSIVNREINDKLPFACLVDTTLVVCAENRETLGTNLKALSDIGKKFKWSFSIPDPSSASWATDFRQLGLGALWEGVRPALAQAIDGDAIK</sequence>
<gene>
    <name evidence="3" type="ORF">TWF970_006954</name>
</gene>
<evidence type="ECO:0000256" key="2">
    <source>
        <dbReference type="SAM" id="MobiDB-lite"/>
    </source>
</evidence>